<evidence type="ECO:0000256" key="3">
    <source>
        <dbReference type="ARBA" id="ARBA00019664"/>
    </source>
</evidence>
<keyword evidence="11" id="KW-1185">Reference proteome</keyword>
<sequence>MAAHRGMGHHQMTNLAFHSQAMNFPPTIQVEMADTLPIDASKTSIAVAVEGQELVQEIVQKASALFKSLQDCEVLNVEKSGSKEKQQQLSKSAQETLESLKELINKLRNVYDETRRRMPEVHDVLSSGNIEHLLPLEDDPSQMVMDMHDAERESLIKEVQRKNETIKVLIEKFRALIQDLNLIVQLETSQ</sequence>
<keyword evidence="4" id="KW-0805">Transcription regulation</keyword>
<dbReference type="Proteomes" id="UP001152795">
    <property type="component" value="Unassembled WGS sequence"/>
</dbReference>
<accession>A0A7D9I029</accession>
<dbReference type="OrthoDB" id="10067025at2759"/>
<evidence type="ECO:0000256" key="1">
    <source>
        <dbReference type="ARBA" id="ARBA00004123"/>
    </source>
</evidence>
<evidence type="ECO:0000256" key="9">
    <source>
        <dbReference type="ARBA" id="ARBA00031981"/>
    </source>
</evidence>
<dbReference type="AlphaFoldDB" id="A0A7D9I029"/>
<keyword evidence="7" id="KW-0539">Nucleus</keyword>
<keyword evidence="6" id="KW-0804">Transcription</keyword>
<evidence type="ECO:0000256" key="8">
    <source>
        <dbReference type="ARBA" id="ARBA00025687"/>
    </source>
</evidence>
<proteinExistence type="inferred from homology"/>
<evidence type="ECO:0000256" key="6">
    <source>
        <dbReference type="ARBA" id="ARBA00023163"/>
    </source>
</evidence>
<dbReference type="GO" id="GO:0016592">
    <property type="term" value="C:mediator complex"/>
    <property type="evidence" value="ECO:0007669"/>
    <property type="project" value="TreeGrafter"/>
</dbReference>
<dbReference type="EMBL" id="CACRXK020002992">
    <property type="protein sequence ID" value="CAB3996980.1"/>
    <property type="molecule type" value="Genomic_DNA"/>
</dbReference>
<comment type="function">
    <text evidence="8">Component of the Mediator complex, a coactivator involved in the regulated transcription of nearly all RNA polymerase II-dependent genes. Mediator functions as a bridge to convey information from gene-specific regulatory proteins to the basal RNA polymerase II transcription machinery. Mediator is recruited to promoters by direct interactions with regulatory proteins and serves as a scaffold for the assembly of a functional preinitiation complex with RNA polymerase II and the general transcription factors.</text>
</comment>
<comment type="subcellular location">
    <subcellularLocation>
        <location evidence="1">Nucleus</location>
    </subcellularLocation>
</comment>
<comment type="similarity">
    <text evidence="2">Belongs to the Mediator complex subunit 30 family.</text>
</comment>
<keyword evidence="5" id="KW-0010">Activator</keyword>
<protein>
    <recommendedName>
        <fullName evidence="3">Mediator of RNA polymerase II transcription subunit 30</fullName>
    </recommendedName>
    <alternativeName>
        <fullName evidence="9">Mediator complex subunit 30</fullName>
    </alternativeName>
</protein>
<name>A0A7D9I029_PARCT</name>
<evidence type="ECO:0000256" key="4">
    <source>
        <dbReference type="ARBA" id="ARBA00023015"/>
    </source>
</evidence>
<reference evidence="10" key="1">
    <citation type="submission" date="2020-04" db="EMBL/GenBank/DDBJ databases">
        <authorList>
            <person name="Alioto T."/>
            <person name="Alioto T."/>
            <person name="Gomez Garrido J."/>
        </authorList>
    </citation>
    <scope>NUCLEOTIDE SEQUENCE</scope>
    <source>
        <strain evidence="10">A484AB</strain>
    </source>
</reference>
<comment type="caution">
    <text evidence="10">The sequence shown here is derived from an EMBL/GenBank/DDBJ whole genome shotgun (WGS) entry which is preliminary data.</text>
</comment>
<dbReference type="GO" id="GO:0003712">
    <property type="term" value="F:transcription coregulator activity"/>
    <property type="evidence" value="ECO:0007669"/>
    <property type="project" value="TreeGrafter"/>
</dbReference>
<evidence type="ECO:0000313" key="10">
    <source>
        <dbReference type="EMBL" id="CAB3996980.1"/>
    </source>
</evidence>
<organism evidence="10 11">
    <name type="scientific">Paramuricea clavata</name>
    <name type="common">Red gorgonian</name>
    <name type="synonym">Violescent sea-whip</name>
    <dbReference type="NCBI Taxonomy" id="317549"/>
    <lineage>
        <taxon>Eukaryota</taxon>
        <taxon>Metazoa</taxon>
        <taxon>Cnidaria</taxon>
        <taxon>Anthozoa</taxon>
        <taxon>Octocorallia</taxon>
        <taxon>Malacalcyonacea</taxon>
        <taxon>Plexauridae</taxon>
        <taxon>Paramuricea</taxon>
    </lineage>
</organism>
<evidence type="ECO:0000256" key="2">
    <source>
        <dbReference type="ARBA" id="ARBA00010606"/>
    </source>
</evidence>
<dbReference type="Pfam" id="PF11315">
    <property type="entry name" value="Med30"/>
    <property type="match status" value="1"/>
</dbReference>
<dbReference type="PANTHER" id="PTHR31705">
    <property type="entry name" value="MEDIATOR OF RNA POLYMERASE II TRANSCRIPTION SUBUNIT 30"/>
    <property type="match status" value="1"/>
</dbReference>
<dbReference type="GO" id="GO:0045893">
    <property type="term" value="P:positive regulation of DNA-templated transcription"/>
    <property type="evidence" value="ECO:0007669"/>
    <property type="project" value="TreeGrafter"/>
</dbReference>
<dbReference type="PANTHER" id="PTHR31705:SF4">
    <property type="entry name" value="MEDIATOR OF RNA POLYMERASE II TRANSCRIPTION SUBUNIT 30"/>
    <property type="match status" value="1"/>
</dbReference>
<evidence type="ECO:0000256" key="5">
    <source>
        <dbReference type="ARBA" id="ARBA00023159"/>
    </source>
</evidence>
<evidence type="ECO:0000256" key="7">
    <source>
        <dbReference type="ARBA" id="ARBA00023242"/>
    </source>
</evidence>
<evidence type="ECO:0000313" key="11">
    <source>
        <dbReference type="Proteomes" id="UP001152795"/>
    </source>
</evidence>
<gene>
    <name evidence="10" type="ORF">PACLA_8A051818</name>
</gene>
<dbReference type="InterPro" id="IPR021019">
    <property type="entry name" value="Mediator_Med30_met"/>
</dbReference>